<geneLocation type="mitochondrion" evidence="2"/>
<reference evidence="2" key="1">
    <citation type="journal article" date="2019" name="Mar. Biol. Res.">
        <title>Mitochondrial gene rearrangement and phylogenetic relationships in the Amphilepidida and Ophiacanthida (Echinodermata, Ophiuroidea).</title>
        <authorList>
            <person name="Lee T."/>
            <person name="Bae Y.J."/>
            <person name="Shin S."/>
        </authorList>
    </citation>
    <scope>NUCLEOTIDE SEQUENCE</scope>
</reference>
<keyword evidence="1" id="KW-1133">Transmembrane helix</keyword>
<proteinExistence type="predicted"/>
<accession>A0A6C0FFL1</accession>
<keyword evidence="1" id="KW-0472">Membrane</keyword>
<evidence type="ECO:0000256" key="1">
    <source>
        <dbReference type="SAM" id="Phobius"/>
    </source>
</evidence>
<dbReference type="GeneID" id="43959942"/>
<name>A0A6C0FFL1_9ECHI</name>
<organism evidence="2">
    <name type="scientific">Ophiopholis japonica</name>
    <dbReference type="NCBI Taxonomy" id="861513"/>
    <lineage>
        <taxon>Eukaryota</taxon>
        <taxon>Metazoa</taxon>
        <taxon>Echinodermata</taxon>
        <taxon>Eleutherozoa</taxon>
        <taxon>Asterozoa</taxon>
        <taxon>Ophiuroidea</taxon>
        <taxon>Myophiuroidea</taxon>
        <taxon>Metophiurida</taxon>
        <taxon>Ophintegrida</taxon>
        <taxon>Amphilepidida</taxon>
        <taxon>Ophiurina</taxon>
        <taxon>Gnathophiurina</taxon>
        <taxon>Ophiactoidea</taxon>
        <taxon>Ophiactidae</taxon>
        <taxon>Ophiopholis</taxon>
    </lineage>
</organism>
<dbReference type="EMBL" id="MK343095">
    <property type="protein sequence ID" value="QHT54224.1"/>
    <property type="molecule type" value="Genomic_DNA"/>
</dbReference>
<dbReference type="CTD" id="4509"/>
<keyword evidence="1" id="KW-0812">Transmembrane</keyword>
<gene>
    <name evidence="2" type="primary">ATP8</name>
</gene>
<evidence type="ECO:0000313" key="2">
    <source>
        <dbReference type="EMBL" id="QHT54224.1"/>
    </source>
</evidence>
<dbReference type="AlphaFoldDB" id="A0A6C0FFL1"/>
<feature type="transmembrane region" description="Helical" evidence="1">
    <location>
        <begin position="6"/>
        <end position="27"/>
    </location>
</feature>
<dbReference type="RefSeq" id="YP_009730168.1">
    <property type="nucleotide sequence ID" value="NC_045939.1"/>
</dbReference>
<sequence>MPQLEFTLWIVNCTTNWSIIFIMLLMLNSSILLTTKDISTNIETTNSFNNQLSNWPW</sequence>
<protein>
    <submittedName>
        <fullName evidence="2">ATP synthase F0 subunit 8</fullName>
    </submittedName>
</protein>
<keyword evidence="2" id="KW-0496">Mitochondrion</keyword>